<sequence>METNLYARHLVGKNFLTFGADDNGGERPGNRRPRGDDRWAIRNLVADAGETVLIVGGLIRQVVVVALMLHAEQEELAIVQRITIMIEVLGQFEGVTRQHGATVARTSERLALYLQCLQPVTHQRLALLGHSVAVMTEKIVNFVRWDFALIVDAAHVYPQRVSRLPVIECLDGHPARLQDPLAAPLGDRVGALSDRSTVVANKWLLR</sequence>
<dbReference type="Proteomes" id="UP000326018">
    <property type="component" value="Unassembled WGS sequence"/>
</dbReference>
<reference evidence="1 2" key="1">
    <citation type="submission" date="2019-09" db="EMBL/GenBank/DDBJ databases">
        <authorList>
            <person name="Chandra G."/>
            <person name="Truman W A."/>
        </authorList>
    </citation>
    <scope>NUCLEOTIDE SEQUENCE [LARGE SCALE GENOMIC DNA]</scope>
    <source>
        <strain evidence="1">PS712</strain>
    </source>
</reference>
<proteinExistence type="predicted"/>
<accession>A0A5E7FGQ0</accession>
<dbReference type="AlphaFoldDB" id="A0A5E7FGQ0"/>
<name>A0A5E7FGQ0_PSEFL</name>
<gene>
    <name evidence="1" type="ORF">PS712_05622</name>
</gene>
<organism evidence="1 2">
    <name type="scientific">Pseudomonas fluorescens</name>
    <dbReference type="NCBI Taxonomy" id="294"/>
    <lineage>
        <taxon>Bacteria</taxon>
        <taxon>Pseudomonadati</taxon>
        <taxon>Pseudomonadota</taxon>
        <taxon>Gammaproteobacteria</taxon>
        <taxon>Pseudomonadales</taxon>
        <taxon>Pseudomonadaceae</taxon>
        <taxon>Pseudomonas</taxon>
    </lineage>
</organism>
<dbReference type="EMBL" id="CABVIB010000049">
    <property type="protein sequence ID" value="VVO38638.1"/>
    <property type="molecule type" value="Genomic_DNA"/>
</dbReference>
<evidence type="ECO:0000313" key="2">
    <source>
        <dbReference type="Proteomes" id="UP000326018"/>
    </source>
</evidence>
<evidence type="ECO:0000313" key="1">
    <source>
        <dbReference type="EMBL" id="VVO38638.1"/>
    </source>
</evidence>
<protein>
    <submittedName>
        <fullName evidence="1">Uncharacterized protein</fullName>
    </submittedName>
</protein>